<feature type="non-terminal residue" evidence="1">
    <location>
        <position position="1"/>
    </location>
</feature>
<dbReference type="Proteomes" id="UP001153555">
    <property type="component" value="Unassembled WGS sequence"/>
</dbReference>
<evidence type="ECO:0000313" key="2">
    <source>
        <dbReference type="Proteomes" id="UP001153555"/>
    </source>
</evidence>
<dbReference type="AlphaFoldDB" id="A0A9N7MS06"/>
<keyword evidence="2" id="KW-1185">Reference proteome</keyword>
<name>A0A9N7MS06_STRHE</name>
<accession>A0A9N7MS06</accession>
<organism evidence="1 2">
    <name type="scientific">Striga hermonthica</name>
    <name type="common">Purple witchweed</name>
    <name type="synonym">Buchnera hermonthica</name>
    <dbReference type="NCBI Taxonomy" id="68872"/>
    <lineage>
        <taxon>Eukaryota</taxon>
        <taxon>Viridiplantae</taxon>
        <taxon>Streptophyta</taxon>
        <taxon>Embryophyta</taxon>
        <taxon>Tracheophyta</taxon>
        <taxon>Spermatophyta</taxon>
        <taxon>Magnoliopsida</taxon>
        <taxon>eudicotyledons</taxon>
        <taxon>Gunneridae</taxon>
        <taxon>Pentapetalae</taxon>
        <taxon>asterids</taxon>
        <taxon>lamiids</taxon>
        <taxon>Lamiales</taxon>
        <taxon>Orobanchaceae</taxon>
        <taxon>Buchnereae</taxon>
        <taxon>Striga</taxon>
    </lineage>
</organism>
<reference evidence="1" key="1">
    <citation type="submission" date="2019-12" db="EMBL/GenBank/DDBJ databases">
        <authorList>
            <person name="Scholes J."/>
        </authorList>
    </citation>
    <scope>NUCLEOTIDE SEQUENCE</scope>
</reference>
<protein>
    <submittedName>
        <fullName evidence="1">Polynucleotidyl transferase- ribonuclease H-like superfamily protein</fullName>
    </submittedName>
</protein>
<evidence type="ECO:0000313" key="1">
    <source>
        <dbReference type="EMBL" id="CAA0813635.1"/>
    </source>
</evidence>
<sequence length="131" mass="14323">MEVASAILGTGSAFFPFDLHEWLRVNLTNTSPESVKGWARTFGVTVWRLWSDRNAAIFTASSFSISDTVREVGQMVDNIQMAALVEHRLGGVGVGRHVRWVAWTAPPMGVVKVNTDDSLLRTFGMASAEGL</sequence>
<dbReference type="EMBL" id="CACSLK010011506">
    <property type="protein sequence ID" value="CAA0813635.1"/>
    <property type="molecule type" value="Genomic_DNA"/>
</dbReference>
<keyword evidence="1" id="KW-0808">Transferase</keyword>
<comment type="caution">
    <text evidence="1">The sequence shown here is derived from an EMBL/GenBank/DDBJ whole genome shotgun (WGS) entry which is preliminary data.</text>
</comment>
<proteinExistence type="predicted"/>
<gene>
    <name evidence="1" type="ORF">SHERM_14194</name>
</gene>
<dbReference type="GO" id="GO:0016740">
    <property type="term" value="F:transferase activity"/>
    <property type="evidence" value="ECO:0007669"/>
    <property type="project" value="UniProtKB-KW"/>
</dbReference>